<dbReference type="OrthoDB" id="256574at2"/>
<dbReference type="InterPro" id="IPR042258">
    <property type="entry name" value="DGOK_N"/>
</dbReference>
<dbReference type="AlphaFoldDB" id="A0A1I7BYF3"/>
<dbReference type="Gene3D" id="3.30.420.310">
    <property type="entry name" value="2-keto-3-deoxy-galactonokinase, C-terminal domain"/>
    <property type="match status" value="1"/>
</dbReference>
<reference evidence="1 2" key="1">
    <citation type="submission" date="2016-10" db="EMBL/GenBank/DDBJ databases">
        <authorList>
            <person name="de Groot N.N."/>
        </authorList>
    </citation>
    <scope>NUCLEOTIDE SEQUENCE [LARGE SCALE GENOMIC DNA]</scope>
    <source>
        <strain evidence="1 2">CGMCC 1.10959</strain>
    </source>
</reference>
<evidence type="ECO:0000313" key="2">
    <source>
        <dbReference type="Proteomes" id="UP000182466"/>
    </source>
</evidence>
<dbReference type="InterPro" id="IPR007729">
    <property type="entry name" value="DGOK"/>
</dbReference>
<accession>A0A1I7BYF3</accession>
<keyword evidence="1" id="KW-0418">Kinase</keyword>
<dbReference type="STRING" id="999627.SAMN05216236_11313"/>
<dbReference type="InterPro" id="IPR043129">
    <property type="entry name" value="ATPase_NBD"/>
</dbReference>
<dbReference type="Proteomes" id="UP000182466">
    <property type="component" value="Unassembled WGS sequence"/>
</dbReference>
<organism evidence="1 2">
    <name type="scientific">Sedimentitalea nanhaiensis</name>
    <dbReference type="NCBI Taxonomy" id="999627"/>
    <lineage>
        <taxon>Bacteria</taxon>
        <taxon>Pseudomonadati</taxon>
        <taxon>Pseudomonadota</taxon>
        <taxon>Alphaproteobacteria</taxon>
        <taxon>Rhodobacterales</taxon>
        <taxon>Paracoccaceae</taxon>
        <taxon>Sedimentitalea</taxon>
    </lineage>
</organism>
<dbReference type="eggNOG" id="COG3734">
    <property type="taxonomic scope" value="Bacteria"/>
</dbReference>
<dbReference type="RefSeq" id="WP_027262735.1">
    <property type="nucleotide sequence ID" value="NZ_FPAW01000013.1"/>
</dbReference>
<keyword evidence="2" id="KW-1185">Reference proteome</keyword>
<proteinExistence type="predicted"/>
<dbReference type="Pfam" id="PF05035">
    <property type="entry name" value="DGOK"/>
    <property type="match status" value="1"/>
</dbReference>
<dbReference type="GO" id="GO:0034194">
    <property type="term" value="P:D-galactonate catabolic process"/>
    <property type="evidence" value="ECO:0007669"/>
    <property type="project" value="InterPro"/>
</dbReference>
<protein>
    <submittedName>
        <fullName evidence="1">2-dehydro-3-deoxygalactonokinase</fullName>
    </submittedName>
</protein>
<dbReference type="GO" id="GO:0008671">
    <property type="term" value="F:2-dehydro-3-deoxygalactonokinase activity"/>
    <property type="evidence" value="ECO:0007669"/>
    <property type="project" value="InterPro"/>
</dbReference>
<dbReference type="InterPro" id="IPR042257">
    <property type="entry name" value="DGOK_C"/>
</dbReference>
<gene>
    <name evidence="1" type="ORF">SAMN05216236_11313</name>
</gene>
<dbReference type="Gene3D" id="3.30.420.300">
    <property type="entry name" value="2-keto-3-deoxy-galactonokinase, substrate binding domain"/>
    <property type="match status" value="1"/>
</dbReference>
<dbReference type="SUPFAM" id="SSF53067">
    <property type="entry name" value="Actin-like ATPase domain"/>
    <property type="match status" value="1"/>
</dbReference>
<keyword evidence="1" id="KW-0808">Transferase</keyword>
<dbReference type="EMBL" id="FPAW01000013">
    <property type="protein sequence ID" value="SFT92223.1"/>
    <property type="molecule type" value="Genomic_DNA"/>
</dbReference>
<name>A0A1I7BYF3_9RHOB</name>
<evidence type="ECO:0000313" key="1">
    <source>
        <dbReference type="EMBL" id="SFT92223.1"/>
    </source>
</evidence>
<sequence length="308" mass="32515">MIADVTKNLNWIAVDWGTSRLRLWLMDAAGKILDHRTSDQGMASLSPDGFEPALLALLGDALPENGHVPVICCGMAGSRQGWAEAPYVRTPCAPPSIGNATQVATGDPRLQVFLLPGLEQQSPADVMRGEETQIAGFLSTEPDFDGVLCLPGTHCKWAHISAGEVVSFRTFMTGELFALLSGQSVLRHSVSTGGWDDDAFRTAVGEAMARPAAVSASLFSIRAESLLNGMPADTARARLSGLLLGLELGGARPYWLGRDIAVLGESGIAAAYCNALAAQAAQVRSVPGQHMTLNGLRAARAHIGEFKP</sequence>